<evidence type="ECO:0000256" key="2">
    <source>
        <dbReference type="SAM" id="MobiDB-lite"/>
    </source>
</evidence>
<dbReference type="EMBL" id="CP036298">
    <property type="protein sequence ID" value="QDV24710.1"/>
    <property type="molecule type" value="Genomic_DNA"/>
</dbReference>
<dbReference type="RefSeq" id="WP_145078723.1">
    <property type="nucleotide sequence ID" value="NZ_CP036298.1"/>
</dbReference>
<evidence type="ECO:0008006" key="5">
    <source>
        <dbReference type="Google" id="ProtNLM"/>
    </source>
</evidence>
<dbReference type="SUPFAM" id="SSF56954">
    <property type="entry name" value="Outer membrane efflux proteins (OEP)"/>
    <property type="match status" value="1"/>
</dbReference>
<protein>
    <recommendedName>
        <fullName evidence="5">Outer membrane efflux protein</fullName>
    </recommendedName>
</protein>
<organism evidence="3 4">
    <name type="scientific">Aureliella helgolandensis</name>
    <dbReference type="NCBI Taxonomy" id="2527968"/>
    <lineage>
        <taxon>Bacteria</taxon>
        <taxon>Pseudomonadati</taxon>
        <taxon>Planctomycetota</taxon>
        <taxon>Planctomycetia</taxon>
        <taxon>Pirellulales</taxon>
        <taxon>Pirellulaceae</taxon>
        <taxon>Aureliella</taxon>
    </lineage>
</organism>
<evidence type="ECO:0000313" key="3">
    <source>
        <dbReference type="EMBL" id="QDV24710.1"/>
    </source>
</evidence>
<dbReference type="KEGG" id="ahel:Q31a_30310"/>
<accession>A0A518G802</accession>
<dbReference type="PANTHER" id="PTHR30203">
    <property type="entry name" value="OUTER MEMBRANE CATION EFFLUX PROTEIN"/>
    <property type="match status" value="1"/>
</dbReference>
<feature type="coiled-coil region" evidence="1">
    <location>
        <begin position="608"/>
        <end position="635"/>
    </location>
</feature>
<dbReference type="PANTHER" id="PTHR30203:SF33">
    <property type="entry name" value="BLR4455 PROTEIN"/>
    <property type="match status" value="1"/>
</dbReference>
<proteinExistence type="predicted"/>
<sequence>MSLATQDRIRSVKSRRRQCSLRASFRQAVRAFGLGAAFSASLMSVGCSRQNYRCKTDTEAYYLLDEKVRQSCEVVSAPYRVEIDGRSRMFDPFNPDRPPMPEDDPQAAQFMRVVDGKKGYPLWEANGRTNAAENPEWWNYLPLDERGVLVLDLNEAVRTALLHSPSYQSAREELYLSALDVSSERFLLDSQFFGGWQGSYTSDGPRRGDPTTPESSSVFSTGASSRGGRPFSMRKRFATGADLLVGFANNLTWQVAGPNDQSATSLLDFTLLQPLLRQGGRDVVLERLTLAERTLLANVRAFERYRRAFYVDIATGRNSNGTGPQRRGGVFGGSGFEGFSALGGIFSGGGSGGGGTSATPGAQGYLGLLQSQLNIANQQENILQLEDIYLQFQDGYRELQSTMPEELTELPQQQLQVAKARQNLFDAQTQLLSAQTSYEQTLDGFKADLGLPPYLCVEIRDPLLEPFKLISQELRNRRLEVQGYRKGLGETNTRILELARVETNPDTGADERVVDSTRGLTMELSQLLPQIDPVRALVDRIAQVDIRAIENDIAVLRQNLPTRLQQLEQLRQVALQEKDMVCSLLPFGNFNLSFLEGEGLEELPTQLESELAELITRLEKQRASLEEVHASIERLLAGSSTPTTARQRFIDVSDNVILASQDFIADLNDTVLALQIVQARARTESVLLPEIDIDPQSALEIARSHRRDWLNNRAAIVNTWRSIEVVADDLESYLDLTFSGDVQNVGDNPLALRSSTGRLRVGLAWDAPITRLQERNNYRQVLITYQRAKRSYYQFEDGIWSSLRSSLRTVRQNQLSFEIQRFAVQNAALQNSVNADIRLINETLGRPSGNTAALDAFQGLDAFLRTQNTLIGIYVNFEALRRSLDLDLGTMELDAEGLWIDPGPIRADTRGGALGNAILDYGLNETELELREQMASMPSQPLESAPSSQLDTRSPMNHLPAQGGLSEPTVGLPVSPNIESLLAPAIAPAGNTRTANSPVGGPLR</sequence>
<feature type="region of interest" description="Disordered" evidence="2">
    <location>
        <begin position="199"/>
        <end position="230"/>
    </location>
</feature>
<gene>
    <name evidence="3" type="ORF">Q31a_30310</name>
</gene>
<dbReference type="AlphaFoldDB" id="A0A518G802"/>
<dbReference type="Proteomes" id="UP000318017">
    <property type="component" value="Chromosome"/>
</dbReference>
<evidence type="ECO:0000256" key="1">
    <source>
        <dbReference type="SAM" id="Coils"/>
    </source>
</evidence>
<keyword evidence="1" id="KW-0175">Coiled coil</keyword>
<dbReference type="InterPro" id="IPR010131">
    <property type="entry name" value="MdtP/NodT-like"/>
</dbReference>
<reference evidence="3 4" key="1">
    <citation type="submission" date="2019-02" db="EMBL/GenBank/DDBJ databases">
        <title>Deep-cultivation of Planctomycetes and their phenomic and genomic characterization uncovers novel biology.</title>
        <authorList>
            <person name="Wiegand S."/>
            <person name="Jogler M."/>
            <person name="Boedeker C."/>
            <person name="Pinto D."/>
            <person name="Vollmers J."/>
            <person name="Rivas-Marin E."/>
            <person name="Kohn T."/>
            <person name="Peeters S.H."/>
            <person name="Heuer A."/>
            <person name="Rast P."/>
            <person name="Oberbeckmann S."/>
            <person name="Bunk B."/>
            <person name="Jeske O."/>
            <person name="Meyerdierks A."/>
            <person name="Storesund J.E."/>
            <person name="Kallscheuer N."/>
            <person name="Luecker S."/>
            <person name="Lage O.M."/>
            <person name="Pohl T."/>
            <person name="Merkel B.J."/>
            <person name="Hornburger P."/>
            <person name="Mueller R.-W."/>
            <person name="Bruemmer F."/>
            <person name="Labrenz M."/>
            <person name="Spormann A.M."/>
            <person name="Op den Camp H."/>
            <person name="Overmann J."/>
            <person name="Amann R."/>
            <person name="Jetten M.S.M."/>
            <person name="Mascher T."/>
            <person name="Medema M.H."/>
            <person name="Devos D.P."/>
            <person name="Kaster A.-K."/>
            <person name="Ovreas L."/>
            <person name="Rohde M."/>
            <person name="Galperin M.Y."/>
            <person name="Jogler C."/>
        </authorList>
    </citation>
    <scope>NUCLEOTIDE SEQUENCE [LARGE SCALE GENOMIC DNA]</scope>
    <source>
        <strain evidence="3 4">Q31a</strain>
    </source>
</reference>
<keyword evidence="4" id="KW-1185">Reference proteome</keyword>
<evidence type="ECO:0000313" key="4">
    <source>
        <dbReference type="Proteomes" id="UP000318017"/>
    </source>
</evidence>
<dbReference type="Gene3D" id="1.20.1600.10">
    <property type="entry name" value="Outer membrane efflux proteins (OEP)"/>
    <property type="match status" value="2"/>
</dbReference>
<feature type="region of interest" description="Disordered" evidence="2">
    <location>
        <begin position="933"/>
        <end position="1004"/>
    </location>
</feature>
<name>A0A518G802_9BACT</name>
<dbReference type="OrthoDB" id="235971at2"/>
<feature type="compositionally biased region" description="Polar residues" evidence="2">
    <location>
        <begin position="936"/>
        <end position="955"/>
    </location>
</feature>
<feature type="compositionally biased region" description="Polar residues" evidence="2">
    <location>
        <begin position="212"/>
        <end position="224"/>
    </location>
</feature>